<sequence length="74" mass="8558">MTQTHICRHVDSLIDTIETDVFHLEGVSIHCTFALDNEDKWLNTYFLKASQKKMKQISFTNGVIINLDDFIIEA</sequence>
<protein>
    <submittedName>
        <fullName evidence="1">Uncharacterized protein</fullName>
    </submittedName>
</protein>
<comment type="caution">
    <text evidence="1">The sequence shown here is derived from an EMBL/GenBank/DDBJ whole genome shotgun (WGS) entry which is preliminary data.</text>
</comment>
<dbReference type="OrthoDB" id="9861870at2"/>
<reference evidence="2" key="1">
    <citation type="submission" date="2016-07" db="EMBL/GenBank/DDBJ databases">
        <title>Nontailed viruses are major unrecognized killers of bacteria in the ocean.</title>
        <authorList>
            <person name="Kauffman K."/>
            <person name="Hussain F."/>
            <person name="Yang J."/>
            <person name="Arevalo P."/>
            <person name="Brown J."/>
            <person name="Cutler M."/>
            <person name="Kelly L."/>
            <person name="Polz M.F."/>
        </authorList>
    </citation>
    <scope>NUCLEOTIDE SEQUENCE [LARGE SCALE GENOMIC DNA]</scope>
    <source>
        <strain evidence="2">10N.261.46.F8</strain>
    </source>
</reference>
<evidence type="ECO:0000313" key="2">
    <source>
        <dbReference type="Proteomes" id="UP000235406"/>
    </source>
</evidence>
<gene>
    <name evidence="1" type="ORF">BCT49_00190</name>
</gene>
<dbReference type="Proteomes" id="UP000235406">
    <property type="component" value="Unassembled WGS sequence"/>
</dbReference>
<proteinExistence type="predicted"/>
<dbReference type="RefSeq" id="WP_102433677.1">
    <property type="nucleotide sequence ID" value="NZ_CAWNVI010000002.1"/>
</dbReference>
<dbReference type="AlphaFoldDB" id="A0A2N7KP24"/>
<evidence type="ECO:0000313" key="1">
    <source>
        <dbReference type="EMBL" id="PMM78463.1"/>
    </source>
</evidence>
<accession>A0A2N7KP24</accession>
<name>A0A2N7KP24_9VIBR</name>
<organism evidence="1 2">
    <name type="scientific">Vibrio lentus</name>
    <dbReference type="NCBI Taxonomy" id="136468"/>
    <lineage>
        <taxon>Bacteria</taxon>
        <taxon>Pseudomonadati</taxon>
        <taxon>Pseudomonadota</taxon>
        <taxon>Gammaproteobacteria</taxon>
        <taxon>Vibrionales</taxon>
        <taxon>Vibrionaceae</taxon>
        <taxon>Vibrio</taxon>
    </lineage>
</organism>
<dbReference type="EMBL" id="MCZK01000002">
    <property type="protein sequence ID" value="PMM78463.1"/>
    <property type="molecule type" value="Genomic_DNA"/>
</dbReference>